<keyword evidence="2" id="KW-0472">Membrane</keyword>
<organism evidence="4 5">
    <name type="scientific">Desulfonema limicola</name>
    <dbReference type="NCBI Taxonomy" id="45656"/>
    <lineage>
        <taxon>Bacteria</taxon>
        <taxon>Pseudomonadati</taxon>
        <taxon>Thermodesulfobacteriota</taxon>
        <taxon>Desulfobacteria</taxon>
        <taxon>Desulfobacterales</taxon>
        <taxon>Desulfococcaceae</taxon>
        <taxon>Desulfonema</taxon>
    </lineage>
</organism>
<evidence type="ECO:0000313" key="4">
    <source>
        <dbReference type="EMBL" id="QTA80592.1"/>
    </source>
</evidence>
<dbReference type="Proteomes" id="UP000663720">
    <property type="component" value="Chromosome"/>
</dbReference>
<dbReference type="KEGG" id="dli:dnl_29010"/>
<protein>
    <submittedName>
        <fullName evidence="4">Outer membrane efflux protein, NodT family</fullName>
    </submittedName>
</protein>
<keyword evidence="2" id="KW-1134">Transmembrane beta strand</keyword>
<evidence type="ECO:0000256" key="1">
    <source>
        <dbReference type="ARBA" id="ARBA00007613"/>
    </source>
</evidence>
<dbReference type="GO" id="GO:0015562">
    <property type="term" value="F:efflux transmembrane transporter activity"/>
    <property type="evidence" value="ECO:0007669"/>
    <property type="project" value="InterPro"/>
</dbReference>
<proteinExistence type="inferred from homology"/>
<keyword evidence="3" id="KW-0175">Coiled coil</keyword>
<dbReference type="AlphaFoldDB" id="A0A975GGV3"/>
<dbReference type="EMBL" id="CP061799">
    <property type="protein sequence ID" value="QTA80592.1"/>
    <property type="molecule type" value="Genomic_DNA"/>
</dbReference>
<dbReference type="PANTHER" id="PTHR30203">
    <property type="entry name" value="OUTER MEMBRANE CATION EFFLUX PROTEIN"/>
    <property type="match status" value="1"/>
</dbReference>
<dbReference type="GO" id="GO:0005886">
    <property type="term" value="C:plasma membrane"/>
    <property type="evidence" value="ECO:0007669"/>
    <property type="project" value="UniProtKB-SubCell"/>
</dbReference>
<comment type="similarity">
    <text evidence="1 2">Belongs to the outer membrane factor (OMF) (TC 1.B.17) family.</text>
</comment>
<dbReference type="Gene3D" id="2.20.200.10">
    <property type="entry name" value="Outer membrane efflux proteins (OEP)"/>
    <property type="match status" value="1"/>
</dbReference>
<dbReference type="Gene3D" id="1.20.1600.10">
    <property type="entry name" value="Outer membrane efflux proteins (OEP)"/>
    <property type="match status" value="1"/>
</dbReference>
<name>A0A975GGV3_9BACT</name>
<reference evidence="4" key="1">
    <citation type="journal article" date="2021" name="Microb. Physiol.">
        <title>Proteogenomic Insights into the Physiology of Marine, Sulfate-Reducing, Filamentous Desulfonema limicola and Desulfonema magnum.</title>
        <authorList>
            <person name="Schnaars V."/>
            <person name="Wohlbrand L."/>
            <person name="Scheve S."/>
            <person name="Hinrichs C."/>
            <person name="Reinhardt R."/>
            <person name="Rabus R."/>
        </authorList>
    </citation>
    <scope>NUCLEOTIDE SEQUENCE</scope>
    <source>
        <strain evidence="4">5ac10</strain>
    </source>
</reference>
<dbReference type="Pfam" id="PF02321">
    <property type="entry name" value="OEP"/>
    <property type="match status" value="2"/>
</dbReference>
<feature type="coiled-coil region" evidence="3">
    <location>
        <begin position="247"/>
        <end position="281"/>
    </location>
</feature>
<gene>
    <name evidence="4" type="ORF">dnl_29010</name>
</gene>
<dbReference type="NCBIfam" id="TIGR01845">
    <property type="entry name" value="outer_NodT"/>
    <property type="match status" value="1"/>
</dbReference>
<evidence type="ECO:0000256" key="2">
    <source>
        <dbReference type="RuleBase" id="RU362097"/>
    </source>
</evidence>
<dbReference type="SUPFAM" id="SSF56954">
    <property type="entry name" value="Outer membrane efflux proteins (OEP)"/>
    <property type="match status" value="1"/>
</dbReference>
<comment type="subcellular location">
    <subcellularLocation>
        <location evidence="2">Cell membrane</location>
        <topology evidence="2">Lipid-anchor</topology>
    </subcellularLocation>
</comment>
<accession>A0A975GGV3</accession>
<dbReference type="InterPro" id="IPR010131">
    <property type="entry name" value="MdtP/NodT-like"/>
</dbReference>
<keyword evidence="2" id="KW-0564">Palmitate</keyword>
<dbReference type="InterPro" id="IPR003423">
    <property type="entry name" value="OMP_efflux"/>
</dbReference>
<dbReference type="RefSeq" id="WP_207692225.1">
    <property type="nucleotide sequence ID" value="NZ_CP061799.1"/>
</dbReference>
<keyword evidence="2" id="KW-0812">Transmembrane</keyword>
<keyword evidence="2" id="KW-0449">Lipoprotein</keyword>
<sequence length="490" mass="56442">MYKMRKINSHFKLMALLFIIILYSCTTGSEYNRSELHRKTLEGKKTWSQEPLSETVFKRPDSEWWKGFHDKYLNNLIQDAVTGSLDIDIRLSHVKEAELSMSESKAPLFPNVNLSGNTSYFLQKTEKVDVSEPILNQNDLEDKIEDSVSTVEDSEYYNLGLNVNWEFDIWGKKKKNYLSMKASYEESKALYRGEYLRIISDVAKTYFDIRKNDKERSLNERLMKNSLEKLSIYQNQFAEGLINKWVVLRQQNEIKTLEKDLLNLERNRKMLENKMALLMGKHPGEFRVHNIDRNKPLQTIEIPSGLPSELLLGRPDVIAAEYRVKKAYYKIGESMAARLPSIMLTGQAGLASIALSKLLSQWTLGISPVLSLPVFDGGTKKKQVQISRLRAVIAEKEYKNTVLRAFEEVENSLSAIKSRTEQKAILENKLKTIEQIKKQTYAKFKTGVISIQPFLEIQRELLIAEQPLLEIQRMLIDDTITLCKALGGGW</sequence>
<evidence type="ECO:0000256" key="3">
    <source>
        <dbReference type="SAM" id="Coils"/>
    </source>
</evidence>
<keyword evidence="5" id="KW-1185">Reference proteome</keyword>
<dbReference type="PANTHER" id="PTHR30203:SF30">
    <property type="entry name" value="OUTER MEMBRANE PROTEIN-RELATED"/>
    <property type="match status" value="1"/>
</dbReference>
<dbReference type="PROSITE" id="PS51257">
    <property type="entry name" value="PROKAR_LIPOPROTEIN"/>
    <property type="match status" value="1"/>
</dbReference>
<evidence type="ECO:0000313" key="5">
    <source>
        <dbReference type="Proteomes" id="UP000663720"/>
    </source>
</evidence>